<gene>
    <name evidence="1" type="ORF">BSTOLATCC_MIC41972</name>
</gene>
<evidence type="ECO:0000313" key="2">
    <source>
        <dbReference type="Proteomes" id="UP001162131"/>
    </source>
</evidence>
<name>A0AAU9JNY3_9CILI</name>
<reference evidence="1" key="1">
    <citation type="submission" date="2021-09" db="EMBL/GenBank/DDBJ databases">
        <authorList>
            <consortium name="AG Swart"/>
            <person name="Singh M."/>
            <person name="Singh A."/>
            <person name="Seah K."/>
            <person name="Emmerich C."/>
        </authorList>
    </citation>
    <scope>NUCLEOTIDE SEQUENCE</scope>
    <source>
        <strain evidence="1">ATCC30299</strain>
    </source>
</reference>
<comment type="caution">
    <text evidence="1">The sequence shown here is derived from an EMBL/GenBank/DDBJ whole genome shotgun (WGS) entry which is preliminary data.</text>
</comment>
<dbReference type="Proteomes" id="UP001162131">
    <property type="component" value="Unassembled WGS sequence"/>
</dbReference>
<evidence type="ECO:0000313" key="1">
    <source>
        <dbReference type="EMBL" id="CAG9326699.1"/>
    </source>
</evidence>
<dbReference type="EMBL" id="CAJZBQ010000041">
    <property type="protein sequence ID" value="CAG9326699.1"/>
    <property type="molecule type" value="Genomic_DNA"/>
</dbReference>
<organism evidence="1 2">
    <name type="scientific">Blepharisma stoltei</name>
    <dbReference type="NCBI Taxonomy" id="1481888"/>
    <lineage>
        <taxon>Eukaryota</taxon>
        <taxon>Sar</taxon>
        <taxon>Alveolata</taxon>
        <taxon>Ciliophora</taxon>
        <taxon>Postciliodesmatophora</taxon>
        <taxon>Heterotrichea</taxon>
        <taxon>Heterotrichida</taxon>
        <taxon>Blepharismidae</taxon>
        <taxon>Blepharisma</taxon>
    </lineage>
</organism>
<dbReference type="AlphaFoldDB" id="A0AAU9JNY3"/>
<sequence>MWKFLMLINLNSKNWYLRPMSLIHNKKPCRDVRLCGLFSIQPRQKLEVGQEFYMLEATKMRNIIRTEKKRVFKAFLYSAVHRVQIYQVLFERD</sequence>
<keyword evidence="2" id="KW-1185">Reference proteome</keyword>
<accession>A0AAU9JNY3</accession>
<proteinExistence type="predicted"/>
<protein>
    <submittedName>
        <fullName evidence="1">Uncharacterized protein</fullName>
    </submittedName>
</protein>